<sequence length="56" mass="5857">CGDGVRVRNVLCYAIAGGNFEPVVGSLCNPLLEPPGEEICDLEDCGGVYEATPWSA</sequence>
<feature type="non-terminal residue" evidence="1">
    <location>
        <position position="1"/>
    </location>
</feature>
<dbReference type="InterPro" id="IPR036383">
    <property type="entry name" value="TSP1_rpt_sf"/>
</dbReference>
<evidence type="ECO:0000313" key="1">
    <source>
        <dbReference type="EMBL" id="AEU11240.1"/>
    </source>
</evidence>
<accession>G9II81</accession>
<reference evidence="1" key="1">
    <citation type="journal article" date="2011" name="Mol. Ecol.">
        <title>Positive Darwinian selection in gamete recognition proteins of Strongylocentrotus sea urchins.</title>
        <authorList>
            <person name="Pujolar J.M."/>
            <person name="Pogson G.H."/>
        </authorList>
    </citation>
    <scope>NUCLEOTIDE SEQUENCE</scope>
</reference>
<protein>
    <submittedName>
        <fullName evidence="1">EBR1</fullName>
    </submittedName>
</protein>
<dbReference type="HOGENOM" id="CLU_616222_0_0_1"/>
<dbReference type="SUPFAM" id="SSF82895">
    <property type="entry name" value="TSP-1 type 1 repeat"/>
    <property type="match status" value="1"/>
</dbReference>
<name>G9II81_STRPU</name>
<dbReference type="AlphaFoldDB" id="G9II81"/>
<dbReference type="Pfam" id="PF19030">
    <property type="entry name" value="TSP1_ADAMTS"/>
    <property type="match status" value="1"/>
</dbReference>
<dbReference type="EMBL" id="JN669414">
    <property type="protein sequence ID" value="AEU11240.1"/>
    <property type="molecule type" value="Genomic_DNA"/>
</dbReference>
<dbReference type="InterPro" id="IPR000884">
    <property type="entry name" value="TSP1_rpt"/>
</dbReference>
<proteinExistence type="predicted"/>
<feature type="non-terminal residue" evidence="1">
    <location>
        <position position="56"/>
    </location>
</feature>
<gene>
    <name evidence="1" type="primary">EBR1</name>
</gene>
<organism evidence="1">
    <name type="scientific">Strongylocentrotus purpuratus</name>
    <name type="common">Purple sea urchin</name>
    <dbReference type="NCBI Taxonomy" id="7668"/>
    <lineage>
        <taxon>Eukaryota</taxon>
        <taxon>Metazoa</taxon>
        <taxon>Echinodermata</taxon>
        <taxon>Eleutherozoa</taxon>
        <taxon>Echinozoa</taxon>
        <taxon>Echinoidea</taxon>
        <taxon>Euechinoidea</taxon>
        <taxon>Echinacea</taxon>
        <taxon>Camarodonta</taxon>
        <taxon>Echinidea</taxon>
        <taxon>Strongylocentrotidae</taxon>
        <taxon>Strongylocentrotus</taxon>
    </lineage>
</organism>
<dbReference type="PROSITE" id="PS50092">
    <property type="entry name" value="TSP1"/>
    <property type="match status" value="1"/>
</dbReference>